<proteinExistence type="predicted"/>
<dbReference type="EMBL" id="RRYP01033936">
    <property type="protein sequence ID" value="TNV70676.1"/>
    <property type="molecule type" value="Genomic_DNA"/>
</dbReference>
<reference evidence="1" key="1">
    <citation type="submission" date="2019-06" db="EMBL/GenBank/DDBJ databases">
        <authorList>
            <person name="Zheng W."/>
        </authorList>
    </citation>
    <scope>NUCLEOTIDE SEQUENCE</scope>
    <source>
        <strain evidence="1">QDHG01</strain>
    </source>
</reference>
<accession>A0A8J8N9L4</accession>
<dbReference type="AlphaFoldDB" id="A0A8J8N9L4"/>
<sequence>MLLAEGFVDQTPLIELLDYQNPVSQDYHARSQHSQDRKRESISHNPFLLSVQNLIIMRALQTNYISKLILPQQSLKPSQNQLKLPPPHQSIPITVSIQSSTPLYSVRQSQSAR</sequence>
<keyword evidence="2" id="KW-1185">Reference proteome</keyword>
<protein>
    <submittedName>
        <fullName evidence="1">Uncharacterized protein</fullName>
    </submittedName>
</protein>
<organism evidence="1 2">
    <name type="scientific">Halteria grandinella</name>
    <dbReference type="NCBI Taxonomy" id="5974"/>
    <lineage>
        <taxon>Eukaryota</taxon>
        <taxon>Sar</taxon>
        <taxon>Alveolata</taxon>
        <taxon>Ciliophora</taxon>
        <taxon>Intramacronucleata</taxon>
        <taxon>Spirotrichea</taxon>
        <taxon>Stichotrichia</taxon>
        <taxon>Sporadotrichida</taxon>
        <taxon>Halteriidae</taxon>
        <taxon>Halteria</taxon>
    </lineage>
</organism>
<dbReference type="Proteomes" id="UP000785679">
    <property type="component" value="Unassembled WGS sequence"/>
</dbReference>
<evidence type="ECO:0000313" key="2">
    <source>
        <dbReference type="Proteomes" id="UP000785679"/>
    </source>
</evidence>
<evidence type="ECO:0000313" key="1">
    <source>
        <dbReference type="EMBL" id="TNV70676.1"/>
    </source>
</evidence>
<comment type="caution">
    <text evidence="1">The sequence shown here is derived from an EMBL/GenBank/DDBJ whole genome shotgun (WGS) entry which is preliminary data.</text>
</comment>
<name>A0A8J8N9L4_HALGN</name>
<gene>
    <name evidence="1" type="ORF">FGO68_gene11940</name>
</gene>